<dbReference type="SUPFAM" id="SSF57845">
    <property type="entry name" value="B-box zinc-binding domain"/>
    <property type="match status" value="1"/>
</dbReference>
<evidence type="ECO:0000259" key="6">
    <source>
        <dbReference type="Pfam" id="PF25600"/>
    </source>
</evidence>
<dbReference type="EMBL" id="JBBPFD010000005">
    <property type="protein sequence ID" value="KAK7925644.1"/>
    <property type="molecule type" value="Genomic_DNA"/>
</dbReference>
<evidence type="ECO:0000256" key="5">
    <source>
        <dbReference type="SAM" id="MobiDB-lite"/>
    </source>
</evidence>
<dbReference type="InterPro" id="IPR051051">
    <property type="entry name" value="E3_ubiq-ligase_TRIM/RNF"/>
</dbReference>
<dbReference type="PANTHER" id="PTHR25465">
    <property type="entry name" value="B-BOX DOMAIN CONTAINING"/>
    <property type="match status" value="1"/>
</dbReference>
<comment type="caution">
    <text evidence="7">The sequence shown here is derived from an EMBL/GenBank/DDBJ whole genome shotgun (WGS) entry which is preliminary data.</text>
</comment>
<feature type="domain" description="TRIM8/14/16/25/29/45/65 coiled-coil region" evidence="6">
    <location>
        <begin position="371"/>
        <end position="448"/>
    </location>
</feature>
<evidence type="ECO:0000256" key="2">
    <source>
        <dbReference type="ARBA" id="ARBA00022771"/>
    </source>
</evidence>
<keyword evidence="1" id="KW-0479">Metal-binding</keyword>
<name>A0AAW0PL23_9GOBI</name>
<keyword evidence="4" id="KW-0175">Coiled coil</keyword>
<feature type="compositionally biased region" description="Basic and acidic residues" evidence="5">
    <location>
        <begin position="55"/>
        <end position="64"/>
    </location>
</feature>
<feature type="compositionally biased region" description="Low complexity" evidence="5">
    <location>
        <begin position="69"/>
        <end position="80"/>
    </location>
</feature>
<feature type="coiled-coil region" evidence="4">
    <location>
        <begin position="372"/>
        <end position="399"/>
    </location>
</feature>
<accession>A0AAW0PL23</accession>
<evidence type="ECO:0000256" key="1">
    <source>
        <dbReference type="ARBA" id="ARBA00022723"/>
    </source>
</evidence>
<dbReference type="InterPro" id="IPR058030">
    <property type="entry name" value="TRIM8/14/16/25/29/45/65_CC"/>
</dbReference>
<evidence type="ECO:0000313" key="7">
    <source>
        <dbReference type="EMBL" id="KAK7925644.1"/>
    </source>
</evidence>
<dbReference type="Pfam" id="PF25600">
    <property type="entry name" value="TRIM_CC"/>
    <property type="match status" value="1"/>
</dbReference>
<dbReference type="GO" id="GO:0008270">
    <property type="term" value="F:zinc ion binding"/>
    <property type="evidence" value="ECO:0007669"/>
    <property type="project" value="UniProtKB-KW"/>
</dbReference>
<gene>
    <name evidence="7" type="ORF">WMY93_007954</name>
</gene>
<dbReference type="Gene3D" id="3.30.160.60">
    <property type="entry name" value="Classic Zinc Finger"/>
    <property type="match status" value="1"/>
</dbReference>
<evidence type="ECO:0000256" key="3">
    <source>
        <dbReference type="ARBA" id="ARBA00022833"/>
    </source>
</evidence>
<dbReference type="Proteomes" id="UP001460270">
    <property type="component" value="Unassembled WGS sequence"/>
</dbReference>
<organism evidence="7 8">
    <name type="scientific">Mugilogobius chulae</name>
    <name type="common">yellowstripe goby</name>
    <dbReference type="NCBI Taxonomy" id="88201"/>
    <lineage>
        <taxon>Eukaryota</taxon>
        <taxon>Metazoa</taxon>
        <taxon>Chordata</taxon>
        <taxon>Craniata</taxon>
        <taxon>Vertebrata</taxon>
        <taxon>Euteleostomi</taxon>
        <taxon>Actinopterygii</taxon>
        <taxon>Neopterygii</taxon>
        <taxon>Teleostei</taxon>
        <taxon>Neoteleostei</taxon>
        <taxon>Acanthomorphata</taxon>
        <taxon>Gobiaria</taxon>
        <taxon>Gobiiformes</taxon>
        <taxon>Gobioidei</taxon>
        <taxon>Gobiidae</taxon>
        <taxon>Gobionellinae</taxon>
        <taxon>Mugilogobius</taxon>
    </lineage>
</organism>
<dbReference type="PANTHER" id="PTHR25465:SF5">
    <property type="entry name" value="E3 UBIQUITIN_ISG15 LIGASE TRIM25-RELATED"/>
    <property type="match status" value="1"/>
</dbReference>
<dbReference type="CDD" id="cd19769">
    <property type="entry name" value="Bbox2_TRIM16-like"/>
    <property type="match status" value="1"/>
</dbReference>
<dbReference type="AlphaFoldDB" id="A0AAW0PL23"/>
<evidence type="ECO:0000313" key="8">
    <source>
        <dbReference type="Proteomes" id="UP001460270"/>
    </source>
</evidence>
<proteinExistence type="predicted"/>
<reference evidence="8" key="1">
    <citation type="submission" date="2024-04" db="EMBL/GenBank/DDBJ databases">
        <title>Salinicola lusitanus LLJ914,a marine bacterium isolated from the Okinawa Trough.</title>
        <authorList>
            <person name="Li J."/>
        </authorList>
    </citation>
    <scope>NUCLEOTIDE SEQUENCE [LARGE SCALE GENOMIC DNA]</scope>
</reference>
<protein>
    <recommendedName>
        <fullName evidence="6">TRIM8/14/16/25/29/45/65 coiled-coil region domain-containing protein</fullName>
    </recommendedName>
</protein>
<feature type="compositionally biased region" description="Basic and acidic residues" evidence="5">
    <location>
        <begin position="125"/>
        <end position="137"/>
    </location>
</feature>
<keyword evidence="8" id="KW-1185">Reference proteome</keyword>
<evidence type="ECO:0000256" key="4">
    <source>
        <dbReference type="SAM" id="Coils"/>
    </source>
</evidence>
<feature type="region of interest" description="Disordered" evidence="5">
    <location>
        <begin position="55"/>
        <end position="149"/>
    </location>
</feature>
<keyword evidence="2" id="KW-0863">Zinc-finger</keyword>
<sequence>MFDTEPPSVIGGAALRYSVESKAEAQEARCVWRNGAEWQIREPERLAPQLLHLPGHAERARDPPVRTQLLPRLRGLVLGRTRTRGRTRSRGETRGRTGTQDAHGHEGGPGAQDAHGHEGGPGAQDADRHGAEDRPGAEDGPGDDGTHRTEEGHVAGAVAAPSCPQCRQTFNPRPALVKNNILALLVEELHVAEVKNEPQSEGPKVLSAVFGLVLRGTSTAHVKAAPLKKHKLVEPVRSLQDNLCTAHNEIRKLFCCKDKQCICHICCYDSHRLHQVVYCAVERTERQAEIAPNRQNIQSNVDRKRQESMLGVSIACDLKPSANAGTGTEIHPKRYSSNPPARQCRVQQHCEPFRKTTAGIRQQNTGDGEKQSRQVKALRKKILEEIAELERRDEQLDRLSKAEDHNLFLESYFALPKLAEYKESFQVLERSPSYFQDVDLAMSSWKLQSKVVL</sequence>
<keyword evidence="3" id="KW-0862">Zinc</keyword>